<dbReference type="KEGG" id="pbar:105434075"/>
<dbReference type="InterPro" id="IPR017455">
    <property type="entry name" value="Znf_FYVE-rel"/>
</dbReference>
<dbReference type="AlphaFoldDB" id="A0A6I9WWV1"/>
<dbReference type="SUPFAM" id="SSF57845">
    <property type="entry name" value="B-box zinc-binding domain"/>
    <property type="match status" value="1"/>
</dbReference>
<proteinExistence type="predicted"/>
<dbReference type="GO" id="GO:0008270">
    <property type="term" value="F:zinc ion binding"/>
    <property type="evidence" value="ECO:0007669"/>
    <property type="project" value="UniProtKB-KW"/>
</dbReference>
<dbReference type="RefSeq" id="XP_011647962.1">
    <property type="nucleotide sequence ID" value="XM_011649660.2"/>
</dbReference>
<dbReference type="InterPro" id="IPR011011">
    <property type="entry name" value="Znf_FYVE_PHD"/>
</dbReference>
<evidence type="ECO:0000256" key="3">
    <source>
        <dbReference type="ARBA" id="ARBA00022833"/>
    </source>
</evidence>
<dbReference type="SUPFAM" id="SSF57903">
    <property type="entry name" value="FYVE/PHD zinc finger"/>
    <property type="match status" value="1"/>
</dbReference>
<dbReference type="PANTHER" id="PTHR46603">
    <property type="entry name" value="ABSCISSION/NOCUT CHECKPOINT REGULATOR"/>
    <property type="match status" value="1"/>
</dbReference>
<evidence type="ECO:0000313" key="7">
    <source>
        <dbReference type="RefSeq" id="XP_011647962.1"/>
    </source>
</evidence>
<dbReference type="PANTHER" id="PTHR46603:SF1">
    <property type="entry name" value="ABSCISSION_NOCUT CHECKPOINT REGULATOR"/>
    <property type="match status" value="1"/>
</dbReference>
<dbReference type="Proteomes" id="UP000504615">
    <property type="component" value="Unplaced"/>
</dbReference>
<dbReference type="OrthoDB" id="5407799at2759"/>
<keyword evidence="3" id="KW-0862">Zinc</keyword>
<evidence type="ECO:0000256" key="1">
    <source>
        <dbReference type="ARBA" id="ARBA00022723"/>
    </source>
</evidence>
<evidence type="ECO:0000313" key="6">
    <source>
        <dbReference type="Proteomes" id="UP000504615"/>
    </source>
</evidence>
<organism evidence="6 7">
    <name type="scientific">Pogonomyrmex barbatus</name>
    <name type="common">red harvester ant</name>
    <dbReference type="NCBI Taxonomy" id="144034"/>
    <lineage>
        <taxon>Eukaryota</taxon>
        <taxon>Metazoa</taxon>
        <taxon>Ecdysozoa</taxon>
        <taxon>Arthropoda</taxon>
        <taxon>Hexapoda</taxon>
        <taxon>Insecta</taxon>
        <taxon>Pterygota</taxon>
        <taxon>Neoptera</taxon>
        <taxon>Endopterygota</taxon>
        <taxon>Hymenoptera</taxon>
        <taxon>Apocrita</taxon>
        <taxon>Aculeata</taxon>
        <taxon>Formicoidea</taxon>
        <taxon>Formicidae</taxon>
        <taxon>Myrmicinae</taxon>
        <taxon>Pogonomyrmex</taxon>
    </lineage>
</organism>
<dbReference type="InterPro" id="IPR013083">
    <property type="entry name" value="Znf_RING/FYVE/PHD"/>
</dbReference>
<dbReference type="PROSITE" id="PS50178">
    <property type="entry name" value="ZF_FYVE"/>
    <property type="match status" value="1"/>
</dbReference>
<feature type="domain" description="FYVE-type" evidence="5">
    <location>
        <begin position="1"/>
        <end position="54"/>
    </location>
</feature>
<reference evidence="7" key="1">
    <citation type="submission" date="2025-08" db="UniProtKB">
        <authorList>
            <consortium name="RefSeq"/>
        </authorList>
    </citation>
    <scope>IDENTIFICATION</scope>
</reference>
<evidence type="ECO:0000256" key="4">
    <source>
        <dbReference type="PROSITE-ProRule" id="PRU00091"/>
    </source>
</evidence>
<accession>A0A6I9WWV1</accession>
<dbReference type="Gene3D" id="3.30.40.10">
    <property type="entry name" value="Zinc/RING finger domain, C3HC4 (zinc finger)"/>
    <property type="match status" value="1"/>
</dbReference>
<protein>
    <submittedName>
        <fullName evidence="7">Abscission/NoCut checkpoint regulator isoform X1</fullName>
    </submittedName>
</protein>
<dbReference type="GeneID" id="105434075"/>
<name>A0A6I9WWV1_9HYME</name>
<evidence type="ECO:0000256" key="2">
    <source>
        <dbReference type="ARBA" id="ARBA00022771"/>
    </source>
</evidence>
<keyword evidence="1" id="KW-0479">Metal-binding</keyword>
<gene>
    <name evidence="7" type="primary">LOC105434075</name>
</gene>
<keyword evidence="6" id="KW-1185">Reference proteome</keyword>
<evidence type="ECO:0000259" key="5">
    <source>
        <dbReference type="PROSITE" id="PS50178"/>
    </source>
</evidence>
<keyword evidence="2 4" id="KW-0863">Zinc-finger</keyword>
<sequence length="336" mass="38328">MSCNTCQVKFSFFTKDIGCPSCGFSYCSKCLKYKCDIPDVGRRKVCGRCYNKLNRVENSNMDDQAIMDDAPMSNTNKEPLAPIDIAMKLASLENPVKPPIVIYKRMNHWDKLKMGLEPADQQIVDRLRKLKDEERNVPLLTVDEIRQRLALLKDQDPEANASNAINIHQVDTRTDQEKADDLIQEYLAQIDLPSISDLYDSKTNFDQSMKERINIYKETYDTTDDDNTELISKVSAMKIETPPNIEVEDEDEDEDDDNECVMCSQTASKSDLYRCAGCTGDLYCSSCFMSSHDESEMTDKHKAVRFIKEDKKDKLSSAKMSLIQKLLTSDGQKNNH</sequence>